<protein>
    <submittedName>
        <fullName evidence="1">Uncharacterized protein</fullName>
    </submittedName>
</protein>
<dbReference type="EMBL" id="CABPRJ010000553">
    <property type="protein sequence ID" value="VVC30951.1"/>
    <property type="molecule type" value="Genomic_DNA"/>
</dbReference>
<dbReference type="AlphaFoldDB" id="A0A5E4MNM7"/>
<reference evidence="1 2" key="1">
    <citation type="submission" date="2019-08" db="EMBL/GenBank/DDBJ databases">
        <authorList>
            <person name="Alioto T."/>
            <person name="Alioto T."/>
            <person name="Gomez Garrido J."/>
        </authorList>
    </citation>
    <scope>NUCLEOTIDE SEQUENCE [LARGE SCALE GENOMIC DNA]</scope>
</reference>
<evidence type="ECO:0000313" key="2">
    <source>
        <dbReference type="Proteomes" id="UP000325440"/>
    </source>
</evidence>
<proteinExistence type="predicted"/>
<keyword evidence="2" id="KW-1185">Reference proteome</keyword>
<gene>
    <name evidence="1" type="ORF">CINCED_3A000848</name>
</gene>
<name>A0A5E4MNM7_9HEMI</name>
<organism evidence="1 2">
    <name type="scientific">Cinara cedri</name>
    <dbReference type="NCBI Taxonomy" id="506608"/>
    <lineage>
        <taxon>Eukaryota</taxon>
        <taxon>Metazoa</taxon>
        <taxon>Ecdysozoa</taxon>
        <taxon>Arthropoda</taxon>
        <taxon>Hexapoda</taxon>
        <taxon>Insecta</taxon>
        <taxon>Pterygota</taxon>
        <taxon>Neoptera</taxon>
        <taxon>Paraneoptera</taxon>
        <taxon>Hemiptera</taxon>
        <taxon>Sternorrhyncha</taxon>
        <taxon>Aphidomorpha</taxon>
        <taxon>Aphidoidea</taxon>
        <taxon>Aphididae</taxon>
        <taxon>Lachninae</taxon>
        <taxon>Cinara</taxon>
    </lineage>
</organism>
<evidence type="ECO:0000313" key="1">
    <source>
        <dbReference type="EMBL" id="VVC30951.1"/>
    </source>
</evidence>
<dbReference type="Proteomes" id="UP000325440">
    <property type="component" value="Unassembled WGS sequence"/>
</dbReference>
<sequence>MSSDINNGYAKVQYKYVWRDGKAMWEPIYQNANVKVEPTSEDANVEESTYAELSFTSLPTQGKNGPSTNEKKHTYAKLINVEMMRRPLPPVPVETDAEEHTYATIAPEILPSEKKVQRMKSILESIKDFFVNLFKSKKIAPDYGLQANEHWIAAVASADYELRTNEHWCAAIAHSTMSSPDEDAAKSLKSRPNSKVKELNVAQDTIVMSTYC</sequence>
<accession>A0A5E4MNM7</accession>